<dbReference type="InterPro" id="IPR029063">
    <property type="entry name" value="SAM-dependent_MTases_sf"/>
</dbReference>
<dbReference type="GO" id="GO:0032259">
    <property type="term" value="P:methylation"/>
    <property type="evidence" value="ECO:0007669"/>
    <property type="project" value="UniProtKB-KW"/>
</dbReference>
<dbReference type="EMBL" id="PTJC01000006">
    <property type="protein sequence ID" value="PPK85664.1"/>
    <property type="molecule type" value="Genomic_DNA"/>
</dbReference>
<comment type="caution">
    <text evidence="2">The sequence shown here is derived from an EMBL/GenBank/DDBJ whole genome shotgun (WGS) entry which is preliminary data.</text>
</comment>
<dbReference type="AlphaFoldDB" id="A0A2S6I3A5"/>
<dbReference type="RefSeq" id="WP_104420153.1">
    <property type="nucleotide sequence ID" value="NZ_PTJC01000006.1"/>
</dbReference>
<dbReference type="SUPFAM" id="SSF53335">
    <property type="entry name" value="S-adenosyl-L-methionine-dependent methyltransferases"/>
    <property type="match status" value="1"/>
</dbReference>
<dbReference type="Proteomes" id="UP000237662">
    <property type="component" value="Unassembled WGS sequence"/>
</dbReference>
<dbReference type="Pfam" id="PF08241">
    <property type="entry name" value="Methyltransf_11"/>
    <property type="match status" value="1"/>
</dbReference>
<evidence type="ECO:0000259" key="1">
    <source>
        <dbReference type="Pfam" id="PF08241"/>
    </source>
</evidence>
<organism evidence="2 3">
    <name type="scientific">Neolewinella xylanilytica</name>
    <dbReference type="NCBI Taxonomy" id="1514080"/>
    <lineage>
        <taxon>Bacteria</taxon>
        <taxon>Pseudomonadati</taxon>
        <taxon>Bacteroidota</taxon>
        <taxon>Saprospiria</taxon>
        <taxon>Saprospirales</taxon>
        <taxon>Lewinellaceae</taxon>
        <taxon>Neolewinella</taxon>
    </lineage>
</organism>
<gene>
    <name evidence="2" type="ORF">CLV84_2567</name>
</gene>
<dbReference type="GO" id="GO:0008757">
    <property type="term" value="F:S-adenosylmethionine-dependent methyltransferase activity"/>
    <property type="evidence" value="ECO:0007669"/>
    <property type="project" value="InterPro"/>
</dbReference>
<reference evidence="2 3" key="1">
    <citation type="submission" date="2018-02" db="EMBL/GenBank/DDBJ databases">
        <title>Genomic Encyclopedia of Archaeal and Bacterial Type Strains, Phase II (KMG-II): from individual species to whole genera.</title>
        <authorList>
            <person name="Goeker M."/>
        </authorList>
    </citation>
    <scope>NUCLEOTIDE SEQUENCE [LARGE SCALE GENOMIC DNA]</scope>
    <source>
        <strain evidence="2 3">DSM 29526</strain>
    </source>
</reference>
<keyword evidence="3" id="KW-1185">Reference proteome</keyword>
<name>A0A2S6I3A5_9BACT</name>
<protein>
    <submittedName>
        <fullName evidence="2">Methyltransferase family protein</fullName>
    </submittedName>
</protein>
<feature type="domain" description="Methyltransferase type 11" evidence="1">
    <location>
        <begin position="120"/>
        <end position="209"/>
    </location>
</feature>
<keyword evidence="2" id="KW-0808">Transferase</keyword>
<dbReference type="InterPro" id="IPR013216">
    <property type="entry name" value="Methyltransf_11"/>
</dbReference>
<accession>A0A2S6I3A5</accession>
<dbReference type="Gene3D" id="3.40.50.150">
    <property type="entry name" value="Vaccinia Virus protein VP39"/>
    <property type="match status" value="1"/>
</dbReference>
<keyword evidence="2" id="KW-0489">Methyltransferase</keyword>
<evidence type="ECO:0000313" key="3">
    <source>
        <dbReference type="Proteomes" id="UP000237662"/>
    </source>
</evidence>
<dbReference type="OrthoDB" id="1490915at2"/>
<sequence>MTKWILKAAVQKTISFLPAKERINFFFQKHVTRGVKLSDQHLEYKLDAARDHIRYYETYGAIPRDVTTVLELGTGWYPIVPLMLFLAGFDRIVSIDIRKWTSKERQLVSIGRVLHYLDEGRLAAYLDRIVPERVHTLRGILASPEAFSEEAINELIQLSPRIMDATALDFPDHCFDFICSNNTFEHIYEPVLRKILLEFKRVLKGDGVMSHFIDLSDHFAHLDHSITIYNFLRFDAWQWRLIDNDIQPQNRLRWRDYRKLYHSIGMPIREESYLAGNVAAVRSARLSAEYAAYTPEELAISHGFLVS</sequence>
<proteinExistence type="predicted"/>
<evidence type="ECO:0000313" key="2">
    <source>
        <dbReference type="EMBL" id="PPK85664.1"/>
    </source>
</evidence>